<proteinExistence type="predicted"/>
<keyword evidence="2" id="KW-1185">Reference proteome</keyword>
<dbReference type="STRING" id="34720.A0A195F5I4"/>
<evidence type="ECO:0000313" key="2">
    <source>
        <dbReference type="Proteomes" id="UP000078541"/>
    </source>
</evidence>
<accession>A0A195F5I4</accession>
<reference evidence="1 2" key="1">
    <citation type="submission" date="2016-03" db="EMBL/GenBank/DDBJ databases">
        <title>Trachymyrmex septentrionalis WGS genome.</title>
        <authorList>
            <person name="Nygaard S."/>
            <person name="Hu H."/>
            <person name="Boomsma J."/>
            <person name="Zhang G."/>
        </authorList>
    </citation>
    <scope>NUCLEOTIDE SEQUENCE [LARGE SCALE GENOMIC DNA]</scope>
    <source>
        <strain evidence="1">Tsep2-gDNA-1</strain>
        <tissue evidence="1">Whole body</tissue>
    </source>
</reference>
<protein>
    <submittedName>
        <fullName evidence="1">Uncharacterized protein</fullName>
    </submittedName>
</protein>
<dbReference type="EMBL" id="KQ981798">
    <property type="protein sequence ID" value="KYN35723.1"/>
    <property type="molecule type" value="Genomic_DNA"/>
</dbReference>
<dbReference type="AlphaFoldDB" id="A0A195F5I4"/>
<name>A0A195F5I4_9HYME</name>
<organism evidence="1 2">
    <name type="scientific">Trachymyrmex septentrionalis</name>
    <dbReference type="NCBI Taxonomy" id="34720"/>
    <lineage>
        <taxon>Eukaryota</taxon>
        <taxon>Metazoa</taxon>
        <taxon>Ecdysozoa</taxon>
        <taxon>Arthropoda</taxon>
        <taxon>Hexapoda</taxon>
        <taxon>Insecta</taxon>
        <taxon>Pterygota</taxon>
        <taxon>Neoptera</taxon>
        <taxon>Endopterygota</taxon>
        <taxon>Hymenoptera</taxon>
        <taxon>Apocrita</taxon>
        <taxon>Aculeata</taxon>
        <taxon>Formicoidea</taxon>
        <taxon>Formicidae</taxon>
        <taxon>Myrmicinae</taxon>
        <taxon>Trachymyrmex</taxon>
    </lineage>
</organism>
<gene>
    <name evidence="1" type="ORF">ALC56_09923</name>
</gene>
<dbReference type="Proteomes" id="UP000078541">
    <property type="component" value="Unassembled WGS sequence"/>
</dbReference>
<evidence type="ECO:0000313" key="1">
    <source>
        <dbReference type="EMBL" id="KYN35723.1"/>
    </source>
</evidence>
<sequence>MTCGSNLLDIRQMVDDESFLRHIPLYSISDIPNPNSNPGLAQQHTTNEKLQLHVMDCGKMNDCVIRLPSVDEKCLEFGNHCNKERVPFIVYVDLEYILRKTKPDKEYMSSYAYQRHEIFSIGYCVLDDALLSYQFHRYKDYIFVELRAKMYAVRVDGKNDTKKEKGIKNNISVRHSESLLVFS</sequence>